<organism evidence="2 3">
    <name type="scientific">Ruegeria atlantica</name>
    <dbReference type="NCBI Taxonomy" id="81569"/>
    <lineage>
        <taxon>Bacteria</taxon>
        <taxon>Pseudomonadati</taxon>
        <taxon>Pseudomonadota</taxon>
        <taxon>Alphaproteobacteria</taxon>
        <taxon>Rhodobacterales</taxon>
        <taxon>Roseobacteraceae</taxon>
        <taxon>Ruegeria</taxon>
    </lineage>
</organism>
<accession>A0A0P1EMN7</accession>
<dbReference type="RefSeq" id="WP_058273443.1">
    <property type="nucleotide sequence ID" value="NZ_CYPS01000036.1"/>
</dbReference>
<keyword evidence="3" id="KW-1185">Reference proteome</keyword>
<evidence type="ECO:0000259" key="1">
    <source>
        <dbReference type="Pfam" id="PF10543"/>
    </source>
</evidence>
<dbReference type="Pfam" id="PF10543">
    <property type="entry name" value="ORF6N"/>
    <property type="match status" value="1"/>
</dbReference>
<protein>
    <submittedName>
        <fullName evidence="2">ORF6N domain protein</fullName>
    </submittedName>
</protein>
<gene>
    <name evidence="2" type="ORF">RUM4293_02321</name>
</gene>
<proteinExistence type="predicted"/>
<reference evidence="3" key="1">
    <citation type="submission" date="2015-09" db="EMBL/GenBank/DDBJ databases">
        <authorList>
            <person name="Rodrigo-Torres L."/>
            <person name="Arahal D.R."/>
        </authorList>
    </citation>
    <scope>NUCLEOTIDE SEQUENCE [LARGE SCALE GENOMIC DNA]</scope>
    <source>
        <strain evidence="3">CECT 4293</strain>
    </source>
</reference>
<dbReference type="InterPro" id="IPR018873">
    <property type="entry name" value="KilA-N_DNA-bd_domain"/>
</dbReference>
<dbReference type="AlphaFoldDB" id="A0A0P1EMN7"/>
<dbReference type="EMBL" id="CYPS01000036">
    <property type="protein sequence ID" value="CUH43426.1"/>
    <property type="molecule type" value="Genomic_DNA"/>
</dbReference>
<evidence type="ECO:0000313" key="3">
    <source>
        <dbReference type="Proteomes" id="UP000050786"/>
    </source>
</evidence>
<evidence type="ECO:0000313" key="2">
    <source>
        <dbReference type="EMBL" id="CUH43426.1"/>
    </source>
</evidence>
<name>A0A0P1EMN7_9RHOB</name>
<dbReference type="Proteomes" id="UP000050786">
    <property type="component" value="Unassembled WGS sequence"/>
</dbReference>
<feature type="domain" description="KilA-N DNA-binding" evidence="1">
    <location>
        <begin position="16"/>
        <end position="99"/>
    </location>
</feature>
<sequence>MTNPKNLPSTHEVQSAIHRVRGTRVVLAGDLAQFYGKSVSAFNQAVSRNKDLFEGYRFQLTDAEVADLQSQNVISKPKGRGGRRVNPWVYTDYGVAIASALFKDSRAIKITRMITEAFVDGANALAETPRSVPEILPPEGAPAPLLPNGDQLRDLAENILDSGQQSLVDYIANPTTKRQQAVAMIMKTLAETAGEEVRTQQERLRLRIAERLATGDYTDDGDRKQLLELLQAMKG</sequence>